<comment type="caution">
    <text evidence="9">The sequence shown here is derived from an EMBL/GenBank/DDBJ whole genome shotgun (WGS) entry which is preliminary data.</text>
</comment>
<name>A0A7X5LNR9_9ALTE</name>
<feature type="domain" description="6-phosphogluconate dehydrogenase NADP-binding" evidence="7">
    <location>
        <begin position="4"/>
        <end position="162"/>
    </location>
</feature>
<dbReference type="InterPro" id="IPR013328">
    <property type="entry name" value="6PGD_dom2"/>
</dbReference>
<proteinExistence type="inferred from homology"/>
<evidence type="ECO:0000256" key="3">
    <source>
        <dbReference type="ARBA" id="ARBA00023002"/>
    </source>
</evidence>
<dbReference type="PANTHER" id="PTHR22981:SF7">
    <property type="entry name" value="3-HYDROXYISOBUTYRATE DEHYDROGENASE, MITOCHONDRIAL"/>
    <property type="match status" value="1"/>
</dbReference>
<dbReference type="EMBL" id="JAAAWN010000027">
    <property type="protein sequence ID" value="NDV92727.1"/>
    <property type="molecule type" value="Genomic_DNA"/>
</dbReference>
<dbReference type="InterPro" id="IPR029154">
    <property type="entry name" value="HIBADH-like_NADP-bd"/>
</dbReference>
<dbReference type="InterPro" id="IPR002204">
    <property type="entry name" value="3-OH-isobutyrate_DH-rel_CS"/>
</dbReference>
<dbReference type="Gene3D" id="1.10.1040.10">
    <property type="entry name" value="N-(1-d-carboxylethyl)-l-norvaline Dehydrogenase, domain 2"/>
    <property type="match status" value="1"/>
</dbReference>
<dbReference type="UniPathway" id="UPA00362"/>
<keyword evidence="4 6" id="KW-0520">NAD</keyword>
<dbReference type="GO" id="GO:0051287">
    <property type="term" value="F:NAD binding"/>
    <property type="evidence" value="ECO:0007669"/>
    <property type="project" value="InterPro"/>
</dbReference>
<dbReference type="InterPro" id="IPR036291">
    <property type="entry name" value="NAD(P)-bd_dom_sf"/>
</dbReference>
<dbReference type="PANTHER" id="PTHR22981">
    <property type="entry name" value="3-HYDROXYISOBUTYRATE DEHYDROGENASE-RELATED"/>
    <property type="match status" value="1"/>
</dbReference>
<evidence type="ECO:0000256" key="4">
    <source>
        <dbReference type="ARBA" id="ARBA00023027"/>
    </source>
</evidence>
<reference evidence="9 10" key="1">
    <citation type="submission" date="2020-01" db="EMBL/GenBank/DDBJ databases">
        <authorList>
            <person name="Chen J."/>
            <person name="Zhu S."/>
            <person name="Yang J."/>
        </authorList>
    </citation>
    <scope>NUCLEOTIDE SEQUENCE [LARGE SCALE GENOMIC DNA]</scope>
    <source>
        <strain evidence="9 10">345S023</strain>
    </source>
</reference>
<dbReference type="FunFam" id="1.10.1040.10:FF:000006">
    <property type="entry name" value="3-hydroxyisobutyrate dehydrogenase"/>
    <property type="match status" value="1"/>
</dbReference>
<keyword evidence="10" id="KW-1185">Reference proteome</keyword>
<protein>
    <recommendedName>
        <fullName evidence="6">3-hydroxyisobutyrate dehydrogenase</fullName>
        <shortName evidence="6">HIBADH</shortName>
        <ecNumber evidence="6">1.1.1.31</ecNumber>
    </recommendedName>
</protein>
<evidence type="ECO:0000313" key="9">
    <source>
        <dbReference type="EMBL" id="NDV92727.1"/>
    </source>
</evidence>
<evidence type="ECO:0000259" key="7">
    <source>
        <dbReference type="Pfam" id="PF03446"/>
    </source>
</evidence>
<dbReference type="Pfam" id="PF14833">
    <property type="entry name" value="NAD_binding_11"/>
    <property type="match status" value="1"/>
</dbReference>
<dbReference type="RefSeq" id="WP_163087707.1">
    <property type="nucleotide sequence ID" value="NZ_JAAAWN010000027.1"/>
</dbReference>
<dbReference type="GO" id="GO:0050661">
    <property type="term" value="F:NADP binding"/>
    <property type="evidence" value="ECO:0007669"/>
    <property type="project" value="InterPro"/>
</dbReference>
<dbReference type="PIRSF" id="PIRSF000103">
    <property type="entry name" value="HIBADH"/>
    <property type="match status" value="1"/>
</dbReference>
<dbReference type="GO" id="GO:0008442">
    <property type="term" value="F:3-hydroxyisobutyrate dehydrogenase activity"/>
    <property type="evidence" value="ECO:0007669"/>
    <property type="project" value="UniProtKB-EC"/>
</dbReference>
<dbReference type="NCBIfam" id="TIGR01692">
    <property type="entry name" value="HIBADH"/>
    <property type="match status" value="1"/>
</dbReference>
<feature type="active site" evidence="5">
    <location>
        <position position="171"/>
    </location>
</feature>
<dbReference type="InterPro" id="IPR008927">
    <property type="entry name" value="6-PGluconate_DH-like_C_sf"/>
</dbReference>
<dbReference type="Proteomes" id="UP000470213">
    <property type="component" value="Unassembled WGS sequence"/>
</dbReference>
<sequence>MSHIAFIGLGNMGGPMAENLLKNGHKVWVFDLVPEAVKTLVDAGAKEASSAIEAVQHAEVVISMLPAAPHVKALYLGDEGIIAAAKENALMIDSSTIDATTAKIIGEAVETSGRRFVDAPVSGGTAGAKAGTLTFIMGGTEDAVAAAKPVLKAMGKNIFHAGGIGAGQVAKICNNMLLAVLMTGTSEALQMAIDNGLDPKVMSDIMLNSSGCNWTLQKYNPCPNVMEGVPSSNDYQGGFMVKLMNKDLNLAMETAAKSVSATPMAAVAQSLYRQHERNDNAERDFSSIFSLFQQ</sequence>
<evidence type="ECO:0000256" key="6">
    <source>
        <dbReference type="RuleBase" id="RU910714"/>
    </source>
</evidence>
<dbReference type="AlphaFoldDB" id="A0A7X5LNR9"/>
<evidence type="ECO:0000313" key="10">
    <source>
        <dbReference type="Proteomes" id="UP000470213"/>
    </source>
</evidence>
<evidence type="ECO:0000256" key="1">
    <source>
        <dbReference type="ARBA" id="ARBA00009080"/>
    </source>
</evidence>
<dbReference type="GO" id="GO:0006574">
    <property type="term" value="P:L-valine catabolic process"/>
    <property type="evidence" value="ECO:0007669"/>
    <property type="project" value="UniProtKB-UniPathway"/>
</dbReference>
<feature type="domain" description="3-hydroxyisobutyrate dehydrogenase-like NAD-binding" evidence="8">
    <location>
        <begin position="165"/>
        <end position="290"/>
    </location>
</feature>
<dbReference type="PROSITE" id="PS00895">
    <property type="entry name" value="3_HYDROXYISOBUT_DH"/>
    <property type="match status" value="1"/>
</dbReference>
<dbReference type="SUPFAM" id="SSF51735">
    <property type="entry name" value="NAD(P)-binding Rossmann-fold domains"/>
    <property type="match status" value="1"/>
</dbReference>
<dbReference type="InterPro" id="IPR015815">
    <property type="entry name" value="HIBADH-related"/>
</dbReference>
<evidence type="ECO:0000259" key="8">
    <source>
        <dbReference type="Pfam" id="PF14833"/>
    </source>
</evidence>
<dbReference type="SUPFAM" id="SSF48179">
    <property type="entry name" value="6-phosphogluconate dehydrogenase C-terminal domain-like"/>
    <property type="match status" value="1"/>
</dbReference>
<accession>A0A7X5LNR9</accession>
<evidence type="ECO:0000256" key="5">
    <source>
        <dbReference type="PIRSR" id="PIRSR000103-1"/>
    </source>
</evidence>
<dbReference type="EC" id="1.1.1.31" evidence="6"/>
<comment type="catalytic activity">
    <reaction evidence="6">
        <text>3-hydroxy-2-methylpropanoate + NAD(+) = 2-methyl-3-oxopropanoate + NADH + H(+)</text>
        <dbReference type="Rhea" id="RHEA:17681"/>
        <dbReference type="ChEBI" id="CHEBI:11805"/>
        <dbReference type="ChEBI" id="CHEBI:15378"/>
        <dbReference type="ChEBI" id="CHEBI:57540"/>
        <dbReference type="ChEBI" id="CHEBI:57700"/>
        <dbReference type="ChEBI" id="CHEBI:57945"/>
        <dbReference type="EC" id="1.1.1.31"/>
    </reaction>
</comment>
<evidence type="ECO:0000256" key="2">
    <source>
        <dbReference type="ARBA" id="ARBA00022456"/>
    </source>
</evidence>
<dbReference type="Pfam" id="PF03446">
    <property type="entry name" value="NAD_binding_2"/>
    <property type="match status" value="1"/>
</dbReference>
<keyword evidence="3 6" id="KW-0560">Oxidoreductase</keyword>
<dbReference type="Gene3D" id="3.40.50.720">
    <property type="entry name" value="NAD(P)-binding Rossmann-like Domain"/>
    <property type="match status" value="1"/>
</dbReference>
<dbReference type="InterPro" id="IPR011548">
    <property type="entry name" value="HIBADH"/>
</dbReference>
<keyword evidence="2 6" id="KW-0101">Branched-chain amino acid catabolism</keyword>
<dbReference type="InterPro" id="IPR006115">
    <property type="entry name" value="6PGDH_NADP-bd"/>
</dbReference>
<organism evidence="9 10">
    <name type="scientific">Alteromonas profundi</name>
    <dbReference type="NCBI Taxonomy" id="2696062"/>
    <lineage>
        <taxon>Bacteria</taxon>
        <taxon>Pseudomonadati</taxon>
        <taxon>Pseudomonadota</taxon>
        <taxon>Gammaproteobacteria</taxon>
        <taxon>Alteromonadales</taxon>
        <taxon>Alteromonadaceae</taxon>
        <taxon>Alteromonas/Salinimonas group</taxon>
        <taxon>Alteromonas</taxon>
    </lineage>
</organism>
<gene>
    <name evidence="9" type="primary">mmsB</name>
    <name evidence="9" type="ORF">GTH32_16250</name>
</gene>
<comment type="similarity">
    <text evidence="1 6">Belongs to the HIBADH-related family.</text>
</comment>
<comment type="pathway">
    <text evidence="6">Amino-acid degradation; L-valine degradation.</text>
</comment>